<dbReference type="Gene3D" id="2.60.40.10">
    <property type="entry name" value="Immunoglobulins"/>
    <property type="match status" value="3"/>
</dbReference>
<dbReference type="Pfam" id="PF05345">
    <property type="entry name" value="He_PIG"/>
    <property type="match status" value="3"/>
</dbReference>
<keyword evidence="3" id="KW-1185">Reference proteome</keyword>
<accession>A0A6L9L9Q8</accession>
<sequence>MEQIIVNRPGKQPIPLFRRVPLTTVMAATQSRKLLGEDVLNVTVQCVESIAFEIGDNILAFGTVYTLNRLPKAAKESDRGFRYDLTFEGPQYSLMRALYLNQDATGFATGPEFTLTGTLDLFANVLLTNVSRALGAGNWLLGNVPTGTPTLNLSFDGENCLAVLQRLCTEFETEFTITRSSSGVHTIHFGKQGELLGHTFEYGRGRGLYAISRQTPNDEGFITRLYAYGGSQNIPQNYRNYSSRLRLDDGLSYLDNAQVQLAFGLIEGTVVWDEIFPKRTGKLSGVGIVTDGVKTFTVTDATMDFNLLEESGPAQTVNGKEVKQYRYLMPGVSPKLHFQSGNLAGYEFEINTYDHASKTFTLVGTSDERGMAFPSATSAAFQPSAGDTYVLIDVIMPDSYVQAAEQLLNAKALSFLGQHSTPSVQYDLTIDEQFLNAQSGTGSTVNHFELGDYVHVKDDSLSVDGASRVIGFSRNLIFPNQYQLEIADTYQVTRIEQLLADQKATNTLIKINQLTDANRARQGWRTTQELLSMVFDTDDFFDAGNIRPESIETSMIVVGAKSQQFILNCVIEPNFEGQPNVVKGNSGSLTHYTVEETIRTWQITGQTITITDDSARYIYAKCNKSNYTDASLLFSTDQIKPNQDGWYYHFLVGVLHAKDATTNVRWVSLTYGATSINGRFIKTGRIQSFDGLTYFDLDLGEMGGKITFIATDGIKRPISELTQTTIDGGIITSGMIMLAGAGGTVRAGISGEGTSDASVRFWAGASYTNRAVAPFRVLQSGEMFARKRIELMNENNVGQAGISGSNATADGKVRFWAGSPYANRNTAPFRVLADGSMIATAGKIGAWQISNSGILNEDGLAYIITRTSTNPMRTEARIGAQVFPASFGGKGAAMFVANEPDMLFPNYAAVFEAANGGNNYAIYAQKGTALLGEALLNGRRYFGQTLTDLTIIIDPSNYDVIEIFPQGSSAGIRFATPSQPIGPGKEIAIINSNDTTSGLILINIIRGNNSYALPGGCVLTLIYSNGYWYGKSQYDNNYGTSTPPFVIPPVNPAPTVNGAIPNFSTTSRDNNQYQIPSSIFNDPGDTLNFDVISNLPTGVTFSGGGRILYLDKDVVENGSFSVTVRVTDSAGQSVGGVFQVMVNWPTLNPAPIVANPIANLSLAGNGQKTFSIATNTFQDTDELTFVASRQDGQGLPDGFTYSITDDALLFVIAAAVATGVFQLRVTATDTAGQSVNADFTLSLNRSAVNNPPTVVAPVQNQTISGNGQQTFGISASMFSDPGDSLTITVTGANGGALPAGITYDPTYLVFTLAASVGSGTYPVEVKATDSAGQSVVSGFSFIVVRNADEDIVVRADPADFDEEEPVSGDGFDTSYTYSKTGSDVAGNQFVSTPAPRLLPVSQTKPRPTGNSFSFTPQSAINTVLPKRFSPLTQVHPKKAIGYPGTIYLDWSTPNEIIGLYTHTTESAKTNTEVYPTSLKRMVEGSFYVLAANAAAVLPAGDSRKQQLLDWAGPQQAGSGSYEGPHILITDASAARLYGAEWWKMFKQLDWKGAGVEHFSVNMEHMEERTGTAYTKHQQQYRMIGWITEGCINAAAADGVTLFSPLSAEFGNLTIYAPWFHDRPATHDREGNALPNPNPNIPQYMHYALLDEYIRGNSPTAPLGENSTLATLIKTGKAAVGVGRYLQHTMDGQTYWQKQSNGALITDSNNNPIFRNEPDRYTTITGQQCVIYKDDYYMAMIKLYGIVAQFCSNMRFMAGGVDLPFSTTRQAGWEGMKGQVTQFRLDVEGESGIDRPDGSALNERPLAPFMVEGYGILMYVFAEFLRGWMQSQMPSNLGADTGYGSKARASAEIYAKAFERAANLNWIHDISWQLIQPSIWIKDQGFNGPADPDEHFARKPILLGGLGTYQGDAVMWFLAWWPCQDEDKSTDIKIWADKGTGPITGSYVARMVGRTPFLDYWKIPAGTQPKDWYMQFQSLTNIKITRRGDYREAKITNHPTPPANV</sequence>
<dbReference type="InterPro" id="IPR010572">
    <property type="entry name" value="Tail_dom"/>
</dbReference>
<organism evidence="2 3">
    <name type="scientific">Spirosoma terrae</name>
    <dbReference type="NCBI Taxonomy" id="1968276"/>
    <lineage>
        <taxon>Bacteria</taxon>
        <taxon>Pseudomonadati</taxon>
        <taxon>Bacteroidota</taxon>
        <taxon>Cytophagia</taxon>
        <taxon>Cytophagales</taxon>
        <taxon>Cytophagaceae</taxon>
        <taxon>Spirosoma</taxon>
    </lineage>
</organism>
<dbReference type="InterPro" id="IPR006644">
    <property type="entry name" value="Cadg"/>
</dbReference>
<dbReference type="Proteomes" id="UP000474175">
    <property type="component" value="Unassembled WGS sequence"/>
</dbReference>
<dbReference type="SMART" id="SM00736">
    <property type="entry name" value="CADG"/>
    <property type="match status" value="3"/>
</dbReference>
<dbReference type="Pfam" id="PF06605">
    <property type="entry name" value="Prophage_tail"/>
    <property type="match status" value="1"/>
</dbReference>
<dbReference type="GO" id="GO:0016020">
    <property type="term" value="C:membrane"/>
    <property type="evidence" value="ECO:0007669"/>
    <property type="project" value="InterPro"/>
</dbReference>
<evidence type="ECO:0000313" key="3">
    <source>
        <dbReference type="Proteomes" id="UP000474175"/>
    </source>
</evidence>
<feature type="domain" description="Dystroglycan-type cadherin-like" evidence="1">
    <location>
        <begin position="1055"/>
        <end position="1149"/>
    </location>
</feature>
<reference evidence="2 3" key="1">
    <citation type="submission" date="2020-02" db="EMBL/GenBank/DDBJ databases">
        <title>Draft genome sequence of two Spirosoma agri KCTC 52727 and Spirosoma terrae KCTC 52035.</title>
        <authorList>
            <person name="Rojas J."/>
            <person name="Ambika Manirajan B."/>
            <person name="Suarez C."/>
            <person name="Ratering S."/>
            <person name="Schnell S."/>
        </authorList>
    </citation>
    <scope>NUCLEOTIDE SEQUENCE [LARGE SCALE GENOMIC DNA]</scope>
    <source>
        <strain evidence="2 3">KCTC 52035</strain>
    </source>
</reference>
<dbReference type="EMBL" id="JAAFZH010000010">
    <property type="protein sequence ID" value="NDU97180.1"/>
    <property type="molecule type" value="Genomic_DNA"/>
</dbReference>
<dbReference type="SUPFAM" id="SSF49313">
    <property type="entry name" value="Cadherin-like"/>
    <property type="match status" value="3"/>
</dbReference>
<dbReference type="InterPro" id="IPR013783">
    <property type="entry name" value="Ig-like_fold"/>
</dbReference>
<feature type="domain" description="Dystroglycan-type cadherin-like" evidence="1">
    <location>
        <begin position="1152"/>
        <end position="1252"/>
    </location>
</feature>
<feature type="domain" description="Dystroglycan-type cadherin-like" evidence="1">
    <location>
        <begin position="1253"/>
        <end position="1350"/>
    </location>
</feature>
<dbReference type="RefSeq" id="WP_163952376.1">
    <property type="nucleotide sequence ID" value="NZ_JAAFZH010000010.1"/>
</dbReference>
<evidence type="ECO:0000313" key="2">
    <source>
        <dbReference type="EMBL" id="NDU97180.1"/>
    </source>
</evidence>
<evidence type="ECO:0000259" key="1">
    <source>
        <dbReference type="SMART" id="SM00736"/>
    </source>
</evidence>
<protein>
    <recommendedName>
        <fullName evidence="1">Dystroglycan-type cadherin-like domain-containing protein</fullName>
    </recommendedName>
</protein>
<proteinExistence type="predicted"/>
<name>A0A6L9L9Q8_9BACT</name>
<gene>
    <name evidence="2" type="ORF">GK108_20015</name>
</gene>
<dbReference type="InterPro" id="IPR015919">
    <property type="entry name" value="Cadherin-like_sf"/>
</dbReference>
<comment type="caution">
    <text evidence="2">The sequence shown here is derived from an EMBL/GenBank/DDBJ whole genome shotgun (WGS) entry which is preliminary data.</text>
</comment>
<dbReference type="GO" id="GO:0005509">
    <property type="term" value="F:calcium ion binding"/>
    <property type="evidence" value="ECO:0007669"/>
    <property type="project" value="InterPro"/>
</dbReference>